<feature type="domain" description="Histidine kinase" evidence="6">
    <location>
        <begin position="546"/>
        <end position="758"/>
    </location>
</feature>
<keyword evidence="7" id="KW-0547">Nucleotide-binding</keyword>
<dbReference type="SMART" id="SM00387">
    <property type="entry name" value="HATPase_c"/>
    <property type="match status" value="1"/>
</dbReference>
<comment type="catalytic activity">
    <reaction evidence="1">
        <text>ATP + protein L-histidine = ADP + protein N-phospho-L-histidine.</text>
        <dbReference type="EC" id="2.7.13.3"/>
    </reaction>
</comment>
<dbReference type="InterPro" id="IPR029016">
    <property type="entry name" value="GAF-like_dom_sf"/>
</dbReference>
<evidence type="ECO:0000256" key="3">
    <source>
        <dbReference type="ARBA" id="ARBA00022553"/>
    </source>
</evidence>
<dbReference type="Gene3D" id="3.30.450.40">
    <property type="match status" value="2"/>
</dbReference>
<dbReference type="SUPFAM" id="SSF55781">
    <property type="entry name" value="GAF domain-like"/>
    <property type="match status" value="3"/>
</dbReference>
<dbReference type="InterPro" id="IPR052162">
    <property type="entry name" value="Sensor_kinase/Photoreceptor"/>
</dbReference>
<dbReference type="InterPro" id="IPR003661">
    <property type="entry name" value="HisK_dim/P_dom"/>
</dbReference>
<evidence type="ECO:0000256" key="1">
    <source>
        <dbReference type="ARBA" id="ARBA00000085"/>
    </source>
</evidence>
<keyword evidence="3" id="KW-0597">Phosphoprotein</keyword>
<dbReference type="PRINTS" id="PR00344">
    <property type="entry name" value="BCTRLSENSOR"/>
</dbReference>
<gene>
    <name evidence="7" type="ORF">ACFFLM_05140</name>
</gene>
<keyword evidence="8" id="KW-1185">Reference proteome</keyword>
<dbReference type="PANTHER" id="PTHR43304">
    <property type="entry name" value="PHYTOCHROME-LIKE PROTEIN CPH1"/>
    <property type="match status" value="1"/>
</dbReference>
<dbReference type="PANTHER" id="PTHR43304:SF1">
    <property type="entry name" value="PAC DOMAIN-CONTAINING PROTEIN"/>
    <property type="match status" value="1"/>
</dbReference>
<evidence type="ECO:0000256" key="4">
    <source>
        <dbReference type="ARBA" id="ARBA00022679"/>
    </source>
</evidence>
<dbReference type="Gene3D" id="1.10.287.130">
    <property type="match status" value="1"/>
</dbReference>
<dbReference type="Proteomes" id="UP001589733">
    <property type="component" value="Unassembled WGS sequence"/>
</dbReference>
<dbReference type="SUPFAM" id="SSF47384">
    <property type="entry name" value="Homodimeric domain of signal transducing histidine kinase"/>
    <property type="match status" value="1"/>
</dbReference>
<dbReference type="InterPro" id="IPR003594">
    <property type="entry name" value="HATPase_dom"/>
</dbReference>
<protein>
    <recommendedName>
        <fullName evidence="2">histidine kinase</fullName>
        <ecNumber evidence="2">2.7.13.3</ecNumber>
    </recommendedName>
</protein>
<dbReference type="Pfam" id="PF13185">
    <property type="entry name" value="GAF_2"/>
    <property type="match status" value="1"/>
</dbReference>
<keyword evidence="5" id="KW-0418">Kinase</keyword>
<keyword evidence="4" id="KW-0808">Transferase</keyword>
<comment type="caution">
    <text evidence="7">The sequence shown here is derived from an EMBL/GenBank/DDBJ whole genome shotgun (WGS) entry which is preliminary data.</text>
</comment>
<name>A0ABV6AV38_9DEIO</name>
<evidence type="ECO:0000313" key="8">
    <source>
        <dbReference type="Proteomes" id="UP001589733"/>
    </source>
</evidence>
<evidence type="ECO:0000259" key="6">
    <source>
        <dbReference type="PROSITE" id="PS50109"/>
    </source>
</evidence>
<dbReference type="EMBL" id="JBHLYR010000014">
    <property type="protein sequence ID" value="MFB9991363.1"/>
    <property type="molecule type" value="Genomic_DNA"/>
</dbReference>
<dbReference type="CDD" id="cd16921">
    <property type="entry name" value="HATPase_FilI-like"/>
    <property type="match status" value="1"/>
</dbReference>
<dbReference type="InterPro" id="IPR003018">
    <property type="entry name" value="GAF"/>
</dbReference>
<dbReference type="InterPro" id="IPR036890">
    <property type="entry name" value="HATPase_C_sf"/>
</dbReference>
<accession>A0ABV6AV38</accession>
<dbReference type="SMART" id="SM00065">
    <property type="entry name" value="GAF"/>
    <property type="match status" value="2"/>
</dbReference>
<dbReference type="InterPro" id="IPR004358">
    <property type="entry name" value="Sig_transdc_His_kin-like_C"/>
</dbReference>
<dbReference type="RefSeq" id="WP_380006225.1">
    <property type="nucleotide sequence ID" value="NZ_JBHLYR010000014.1"/>
</dbReference>
<evidence type="ECO:0000256" key="5">
    <source>
        <dbReference type="ARBA" id="ARBA00022777"/>
    </source>
</evidence>
<dbReference type="SUPFAM" id="SSF55874">
    <property type="entry name" value="ATPase domain of HSP90 chaperone/DNA topoisomerase II/histidine kinase"/>
    <property type="match status" value="1"/>
</dbReference>
<organism evidence="7 8">
    <name type="scientific">Deinococcus oregonensis</name>
    <dbReference type="NCBI Taxonomy" id="1805970"/>
    <lineage>
        <taxon>Bacteria</taxon>
        <taxon>Thermotogati</taxon>
        <taxon>Deinococcota</taxon>
        <taxon>Deinococci</taxon>
        <taxon>Deinococcales</taxon>
        <taxon>Deinococcaceae</taxon>
        <taxon>Deinococcus</taxon>
    </lineage>
</organism>
<dbReference type="Gene3D" id="3.30.565.10">
    <property type="entry name" value="Histidine kinase-like ATPase, C-terminal domain"/>
    <property type="match status" value="1"/>
</dbReference>
<dbReference type="SMART" id="SM00388">
    <property type="entry name" value="HisKA"/>
    <property type="match status" value="1"/>
</dbReference>
<dbReference type="InterPro" id="IPR036097">
    <property type="entry name" value="HisK_dim/P_sf"/>
</dbReference>
<proteinExistence type="predicted"/>
<dbReference type="Pfam" id="PF00512">
    <property type="entry name" value="HisKA"/>
    <property type="match status" value="1"/>
</dbReference>
<sequence>MSFSSTSGAAGSVSLSQRLQSVMEALAATSTQADVLPVVLRPARQAVGAVAAAIWLVDDAGEQLKRAAAEGQTLQQDGPLDASLPAGEALKRREGLFFEHQGALVQAHPESEVRTGQVTAVATAVLPMFLDGQPLGTLVLDFQEPHHFTEAEIRFLRTLAAQCAVALGRARLSQALEERIATGTAQLDEERASLDAFTHFTEASAHTTEPLALAALAQEVLETILGVEVAYSELEDGLWKGRIFSKNTPPELVAYAQAGFAAKLPSFAQPFETNEAVFVERWDAEREGAELTEVYGAAALYPYLKQGKPYGLLTMGLTGIPTWTERQRGIFRSVGRNLALAFERAEQARHQAVQNAELDARTRALEGYAHLTQDLALQGEPLAFVRRAQEVVLSLLTPGYALYYERDGERWRNQVQVGNVGNLELQAFIDAGPLVGQTPSVDVPWTTQVPHYQDEYARGSDTPPEMVQHVTTVASLPVLRYGVVAGVFIAVLFDERKWTSTDKVVLETVVRSLGLALERAEQAGELQRRTEQLERSNAELEQFAYIASHDLQAPIRTVTSFAGMIERRYQEVLDDRGRLYLKQIMKGGEHMKRLVDDLLTFSRVHTEQREFGPVNARATFETVTQRLKAEAPEAVLTGTALPMVWADAVQLDQLLQNLISNGLKYRRAGLTPQVRVSAQWEGQMWRFAVADNGIGIEPQYFERIFVIFQRLHGQETYQGTGIGLAVCKKIVERHGGHIWLESTLDEGTTFFFTLPGLKR</sequence>
<dbReference type="Pfam" id="PF02518">
    <property type="entry name" value="HATPase_c"/>
    <property type="match status" value="1"/>
</dbReference>
<dbReference type="GO" id="GO:0005524">
    <property type="term" value="F:ATP binding"/>
    <property type="evidence" value="ECO:0007669"/>
    <property type="project" value="UniProtKB-KW"/>
</dbReference>
<keyword evidence="7" id="KW-0067">ATP-binding</keyword>
<dbReference type="PROSITE" id="PS50109">
    <property type="entry name" value="HIS_KIN"/>
    <property type="match status" value="1"/>
</dbReference>
<dbReference type="CDD" id="cd00082">
    <property type="entry name" value="HisKA"/>
    <property type="match status" value="1"/>
</dbReference>
<reference evidence="7 8" key="1">
    <citation type="submission" date="2024-09" db="EMBL/GenBank/DDBJ databases">
        <authorList>
            <person name="Sun Q."/>
            <person name="Mori K."/>
        </authorList>
    </citation>
    <scope>NUCLEOTIDE SEQUENCE [LARGE SCALE GENOMIC DNA]</scope>
    <source>
        <strain evidence="7 8">JCM 13503</strain>
    </source>
</reference>
<evidence type="ECO:0000256" key="2">
    <source>
        <dbReference type="ARBA" id="ARBA00012438"/>
    </source>
</evidence>
<evidence type="ECO:0000313" key="7">
    <source>
        <dbReference type="EMBL" id="MFB9991363.1"/>
    </source>
</evidence>
<dbReference type="InterPro" id="IPR005467">
    <property type="entry name" value="His_kinase_dom"/>
</dbReference>
<dbReference type="EC" id="2.7.13.3" evidence="2"/>